<evidence type="ECO:0000313" key="2">
    <source>
        <dbReference type="EMBL" id="CCF20292.1"/>
    </source>
</evidence>
<feature type="chain" id="PRO_5003947173" evidence="1">
    <location>
        <begin position="24"/>
        <end position="184"/>
    </location>
</feature>
<dbReference type="Gene3D" id="3.10.620.30">
    <property type="match status" value="1"/>
</dbReference>
<accession>L0NJ32</accession>
<dbReference type="InterPro" id="IPR010319">
    <property type="entry name" value="Transglutaminase-like_Cys_pept"/>
</dbReference>
<protein>
    <submittedName>
        <fullName evidence="2">Uncharacterized protein</fullName>
    </submittedName>
</protein>
<evidence type="ECO:0000256" key="1">
    <source>
        <dbReference type="SAM" id="SignalP"/>
    </source>
</evidence>
<gene>
    <name evidence="2" type="ORF">NT26_2568</name>
</gene>
<dbReference type="OrthoDB" id="8362914at2"/>
<dbReference type="Proteomes" id="UP000010792">
    <property type="component" value="Chromosome"/>
</dbReference>
<proteinExistence type="predicted"/>
<sequence length="184" mass="19107">MPMKTLLAVAFMAALVSGGSAQAGGPGGFARSFASSPAVQYDLAMNGPIRSSVGAEVPALTESLAVELARINRSVNTSIRAIDSYLDGFAPDLASAIGSERCHDCADLKRERLAALGWPAGAMRISYALTSSGSVERVLVVSTDRGQVILGERLTMIGKRVTAGSRSSASTWARGAMRPAYADI</sequence>
<dbReference type="Pfam" id="PF06035">
    <property type="entry name" value="Peptidase_C93"/>
    <property type="match status" value="1"/>
</dbReference>
<name>L0NJ32_9HYPH</name>
<keyword evidence="3" id="KW-1185">Reference proteome</keyword>
<reference evidence="2 3" key="1">
    <citation type="journal article" date="2013" name="Genome Biol. Evol.">
        <title>Life in an arsenic-containing gold mine: genome and physiology of the autotrophic arsenite-oxidizing bacterium rhizobium sp. NT-26.</title>
        <authorList>
            <person name="Andres J."/>
            <person name="Arsene-Ploetze F."/>
            <person name="Barbe V."/>
            <person name="Brochier-Armanet C."/>
            <person name="Cleiss-Arnold J."/>
            <person name="Coppee J.Y."/>
            <person name="Dillies M.A."/>
            <person name="Geist"/>
            <person name="L"/>
            <person name="Joublin A."/>
            <person name="Koechler S."/>
            <person name="Lassalle F."/>
            <person name="Marchal M."/>
            <person name="Medigue C."/>
            <person name="Muller D."/>
            <person name="Nesme X."/>
            <person name="Plewniak F."/>
            <person name="Proux C."/>
            <person name="Ramirez-Bahena M.H."/>
            <person name="Schenowitz C."/>
            <person name="Sismeiro O."/>
            <person name="Vallenet D."/>
            <person name="Santini J.M."/>
            <person name="Bertin P.N."/>
        </authorList>
    </citation>
    <scope>NUCLEOTIDE SEQUENCE [LARGE SCALE GENOMIC DNA]</scope>
    <source>
        <strain evidence="2 3">NT-26</strain>
    </source>
</reference>
<dbReference type="STRING" id="1125847.NT26_2568"/>
<organism evidence="2 3">
    <name type="scientific">Pseudorhizobium banfieldiae</name>
    <dbReference type="NCBI Taxonomy" id="1125847"/>
    <lineage>
        <taxon>Bacteria</taxon>
        <taxon>Pseudomonadati</taxon>
        <taxon>Pseudomonadota</taxon>
        <taxon>Alphaproteobacteria</taxon>
        <taxon>Hyphomicrobiales</taxon>
        <taxon>Rhizobiaceae</taxon>
        <taxon>Rhizobium/Agrobacterium group</taxon>
        <taxon>Pseudorhizobium</taxon>
    </lineage>
</organism>
<evidence type="ECO:0000313" key="3">
    <source>
        <dbReference type="Proteomes" id="UP000010792"/>
    </source>
</evidence>
<keyword evidence="1" id="KW-0732">Signal</keyword>
<dbReference type="EMBL" id="FO082820">
    <property type="protein sequence ID" value="CCF20292.1"/>
    <property type="molecule type" value="Genomic_DNA"/>
</dbReference>
<feature type="signal peptide" evidence="1">
    <location>
        <begin position="1"/>
        <end position="23"/>
    </location>
</feature>
<dbReference type="AlphaFoldDB" id="L0NJ32"/>
<dbReference type="KEGG" id="rht:NT26_2568"/>